<dbReference type="Proteomes" id="UP000185669">
    <property type="component" value="Unassembled WGS sequence"/>
</dbReference>
<gene>
    <name evidence="9" type="ORF">SAMN05421834_1052</name>
</gene>
<comment type="function">
    <text evidence="8">Uptake of L-lactate across the membrane. Can also transport D-lactate and glycolate.</text>
</comment>
<dbReference type="STRING" id="56779.SAMN05421834_1052"/>
<feature type="transmembrane region" description="Helical" evidence="8">
    <location>
        <begin position="369"/>
        <end position="386"/>
    </location>
</feature>
<evidence type="ECO:0000256" key="7">
    <source>
        <dbReference type="ARBA" id="ARBA00023136"/>
    </source>
</evidence>
<keyword evidence="10" id="KW-1185">Reference proteome</keyword>
<dbReference type="AlphaFoldDB" id="A0A1N6T9H1"/>
<keyword evidence="5 8" id="KW-0812">Transmembrane</keyword>
<evidence type="ECO:0000256" key="6">
    <source>
        <dbReference type="ARBA" id="ARBA00022989"/>
    </source>
</evidence>
<evidence type="ECO:0000256" key="8">
    <source>
        <dbReference type="RuleBase" id="RU365092"/>
    </source>
</evidence>
<dbReference type="GO" id="GO:0015129">
    <property type="term" value="F:lactate transmembrane transporter activity"/>
    <property type="evidence" value="ECO:0007669"/>
    <property type="project" value="UniProtKB-UniRule"/>
</dbReference>
<dbReference type="PANTHER" id="PTHR30003">
    <property type="entry name" value="L-LACTATE PERMEASE"/>
    <property type="match status" value="1"/>
</dbReference>
<dbReference type="InterPro" id="IPR003804">
    <property type="entry name" value="Lactate_perm"/>
</dbReference>
<dbReference type="GO" id="GO:0015295">
    <property type="term" value="F:solute:proton symporter activity"/>
    <property type="evidence" value="ECO:0007669"/>
    <property type="project" value="TreeGrafter"/>
</dbReference>
<dbReference type="PANTHER" id="PTHR30003:SF0">
    <property type="entry name" value="GLYCOLATE PERMEASE GLCA-RELATED"/>
    <property type="match status" value="1"/>
</dbReference>
<feature type="transmembrane region" description="Helical" evidence="8">
    <location>
        <begin position="319"/>
        <end position="337"/>
    </location>
</feature>
<comment type="similarity">
    <text evidence="2 8">Belongs to the lactate permease family.</text>
</comment>
<feature type="transmembrane region" description="Helical" evidence="8">
    <location>
        <begin position="257"/>
        <end position="277"/>
    </location>
</feature>
<dbReference type="RefSeq" id="WP_076544214.1">
    <property type="nucleotide sequence ID" value="NZ_FTNC01000005.1"/>
</dbReference>
<comment type="subcellular location">
    <subcellularLocation>
        <location evidence="1 8">Cell membrane</location>
        <topology evidence="1 8">Multi-pass membrane protein</topology>
    </subcellularLocation>
</comment>
<evidence type="ECO:0000313" key="10">
    <source>
        <dbReference type="Proteomes" id="UP000185669"/>
    </source>
</evidence>
<dbReference type="OrthoDB" id="9761056at2"/>
<protein>
    <recommendedName>
        <fullName evidence="8">L-lactate permease</fullName>
    </recommendedName>
</protein>
<feature type="transmembrane region" description="Helical" evidence="8">
    <location>
        <begin position="227"/>
        <end position="251"/>
    </location>
</feature>
<feature type="transmembrane region" description="Helical" evidence="8">
    <location>
        <begin position="55"/>
        <end position="78"/>
    </location>
</feature>
<feature type="transmembrane region" description="Helical" evidence="8">
    <location>
        <begin position="530"/>
        <end position="552"/>
    </location>
</feature>
<evidence type="ECO:0000256" key="2">
    <source>
        <dbReference type="ARBA" id="ARBA00010100"/>
    </source>
</evidence>
<keyword evidence="7 8" id="KW-0472">Membrane</keyword>
<feature type="transmembrane region" description="Helical" evidence="8">
    <location>
        <begin position="6"/>
        <end position="23"/>
    </location>
</feature>
<accession>A0A1N6T9H1</accession>
<feature type="transmembrane region" description="Helical" evidence="8">
    <location>
        <begin position="154"/>
        <end position="172"/>
    </location>
</feature>
<feature type="transmembrane region" description="Helical" evidence="8">
    <location>
        <begin position="438"/>
        <end position="461"/>
    </location>
</feature>
<keyword evidence="4 8" id="KW-1003">Cell membrane</keyword>
<sequence length="556" mass="58815">MLALLAALPIIIVGVLMIGYMWPASKAMPFGWLSALIIAGIGWGMPVKWLSAATIGGVINALSILLIVFGALLILQLMKKSGGVYGISHSMTSISVDRRVQVIIIAWLMGSFFEGAAGFGTPAAVAAPLLVGMGFPPLIAATSALIADSTAVTFGAVGVPIWGGFAALENLIEFPIQSMGVSIEFSQFLHNIGAFSALLHFLVGSFIPLIIVLLMTRIVDGSFKKGLEVLPLALFGGFIFTICQFSIAYFVGPELPSLLGSLIALPVFIFAVSRGFLVPDKKWDFPAHDQWDESWEGEIKAGEQDVDAAQKQVGTFKAWLPYALIGLILLVGRLEIFNLTPLLKSWTVGWTNIFGTGIGKVITPFYNPGVFPFIFVALLIPALHGLDSSKTKEAWKETFKMIQPAAIALFFALGMVYIMMNSGGATGEDSMLLVMAEFAAATLGSIWYLVAPLVGILGAFISGSNTTSDIMFGPFQYGTAVASGTAVTPTLALQALGGAAGNMICIHNVVAAATTVGLVGKEGLIIRKNLAVSLFYGLAAGALAWIITIFFMPGIF</sequence>
<keyword evidence="6 8" id="KW-1133">Transmembrane helix</keyword>
<name>A0A1N6T9H1_9FIRM</name>
<evidence type="ECO:0000256" key="3">
    <source>
        <dbReference type="ARBA" id="ARBA00022448"/>
    </source>
</evidence>
<feature type="transmembrane region" description="Helical" evidence="8">
    <location>
        <begin position="99"/>
        <end position="119"/>
    </location>
</feature>
<evidence type="ECO:0000256" key="5">
    <source>
        <dbReference type="ARBA" id="ARBA00022692"/>
    </source>
</evidence>
<evidence type="ECO:0000256" key="4">
    <source>
        <dbReference type="ARBA" id="ARBA00022475"/>
    </source>
</evidence>
<feature type="transmembrane region" description="Helical" evidence="8">
    <location>
        <begin position="192"/>
        <end position="215"/>
    </location>
</feature>
<feature type="transmembrane region" description="Helical" evidence="8">
    <location>
        <begin position="398"/>
        <end position="418"/>
    </location>
</feature>
<evidence type="ECO:0000313" key="9">
    <source>
        <dbReference type="EMBL" id="SIQ49999.1"/>
    </source>
</evidence>
<evidence type="ECO:0000256" key="1">
    <source>
        <dbReference type="ARBA" id="ARBA00004651"/>
    </source>
</evidence>
<organism evidence="9 10">
    <name type="scientific">Halanaerobium kushneri</name>
    <dbReference type="NCBI Taxonomy" id="56779"/>
    <lineage>
        <taxon>Bacteria</taxon>
        <taxon>Bacillati</taxon>
        <taxon>Bacillota</taxon>
        <taxon>Clostridia</taxon>
        <taxon>Halanaerobiales</taxon>
        <taxon>Halanaerobiaceae</taxon>
        <taxon>Halanaerobium</taxon>
    </lineage>
</organism>
<proteinExistence type="inferred from homology"/>
<dbReference type="Pfam" id="PF02652">
    <property type="entry name" value="Lactate_perm"/>
    <property type="match status" value="1"/>
</dbReference>
<reference evidence="10" key="1">
    <citation type="submission" date="2017-01" db="EMBL/GenBank/DDBJ databases">
        <authorList>
            <person name="Varghese N."/>
            <person name="Submissions S."/>
        </authorList>
    </citation>
    <scope>NUCLEOTIDE SEQUENCE [LARGE SCALE GENOMIC DNA]</scope>
    <source>
        <strain evidence="10">ATCC 700103</strain>
    </source>
</reference>
<dbReference type="EMBL" id="FTNC01000005">
    <property type="protein sequence ID" value="SIQ49999.1"/>
    <property type="molecule type" value="Genomic_DNA"/>
</dbReference>
<keyword evidence="3 8" id="KW-0813">Transport</keyword>
<dbReference type="GO" id="GO:0005886">
    <property type="term" value="C:plasma membrane"/>
    <property type="evidence" value="ECO:0007669"/>
    <property type="project" value="UniProtKB-SubCell"/>
</dbReference>
<feature type="transmembrane region" description="Helical" evidence="8">
    <location>
        <begin position="125"/>
        <end position="147"/>
    </location>
</feature>